<organism evidence="1 2">
    <name type="scientific">Georgenia ruanii</name>
    <dbReference type="NCBI Taxonomy" id="348442"/>
    <lineage>
        <taxon>Bacteria</taxon>
        <taxon>Bacillati</taxon>
        <taxon>Actinomycetota</taxon>
        <taxon>Actinomycetes</taxon>
        <taxon>Micrococcales</taxon>
        <taxon>Bogoriellaceae</taxon>
        <taxon>Georgenia</taxon>
    </lineage>
</organism>
<proteinExistence type="predicted"/>
<protein>
    <submittedName>
        <fullName evidence="1">DUF4262 domain-containing protein</fullName>
    </submittedName>
</protein>
<comment type="caution">
    <text evidence="1">The sequence shown here is derived from an EMBL/GenBank/DDBJ whole genome shotgun (WGS) entry which is preliminary data.</text>
</comment>
<keyword evidence="2" id="KW-1185">Reference proteome</keyword>
<dbReference type="EMBL" id="WHPD01003790">
    <property type="protein sequence ID" value="MPV90499.1"/>
    <property type="molecule type" value="Genomic_DNA"/>
</dbReference>
<reference evidence="1 2" key="1">
    <citation type="submission" date="2019-10" db="EMBL/GenBank/DDBJ databases">
        <title>Georgenia wutianyii sp. nov. and Georgenia yuyongxinii sp. nov. isolated from plateau pika (Ochotona curzoniae) in the Qinghai-Tibet plateau of China.</title>
        <authorList>
            <person name="Tian Z."/>
        </authorList>
    </citation>
    <scope>NUCLEOTIDE SEQUENCE [LARGE SCALE GENOMIC DNA]</scope>
    <source>
        <strain evidence="1 2">JCM 15130</strain>
    </source>
</reference>
<name>A0A7J9V0U1_9MICO</name>
<dbReference type="RefSeq" id="WP_193314617.1">
    <property type="nucleotide sequence ID" value="NZ_BAAAOT010000040.1"/>
</dbReference>
<dbReference type="InterPro" id="IPR025358">
    <property type="entry name" value="DUF4262"/>
</dbReference>
<sequence length="160" mass="18036">MCLMCQGWTREQVRELYAEQIEEHGWTTVSVEGGRDRPPMTYTVGLTRFRDHPELVVSGLAPADAVPCLDELAAHARDGHRYAAGEVITSFGPHRCRLLRVNDPRRLVFAQEIYGGRGARVVPGLQVVWSDHAGRWPWDPAWSHDGAQQQLFGRPGRRTP</sequence>
<dbReference type="Proteomes" id="UP000429644">
    <property type="component" value="Unassembled WGS sequence"/>
</dbReference>
<evidence type="ECO:0000313" key="1">
    <source>
        <dbReference type="EMBL" id="MPV90499.1"/>
    </source>
</evidence>
<dbReference type="Pfam" id="PF14081">
    <property type="entry name" value="DUF4262"/>
    <property type="match status" value="1"/>
</dbReference>
<evidence type="ECO:0000313" key="2">
    <source>
        <dbReference type="Proteomes" id="UP000429644"/>
    </source>
</evidence>
<gene>
    <name evidence="1" type="ORF">GB882_17645</name>
</gene>
<dbReference type="AlphaFoldDB" id="A0A7J9V0U1"/>
<accession>A0A7J9V0U1</accession>